<evidence type="ECO:0000313" key="2">
    <source>
        <dbReference type="EMBL" id="SNZ19692.1"/>
    </source>
</evidence>
<dbReference type="InterPro" id="IPR016181">
    <property type="entry name" value="Acyl_CoA_acyltransferase"/>
</dbReference>
<evidence type="ECO:0000313" key="3">
    <source>
        <dbReference type="Proteomes" id="UP000219439"/>
    </source>
</evidence>
<dbReference type="Pfam" id="PF13480">
    <property type="entry name" value="Acetyltransf_6"/>
    <property type="match status" value="1"/>
</dbReference>
<keyword evidence="2" id="KW-0808">Transferase</keyword>
<feature type="domain" description="BioF2-like acetyltransferase" evidence="1">
    <location>
        <begin position="172"/>
        <end position="318"/>
    </location>
</feature>
<dbReference type="Gene3D" id="3.40.630.30">
    <property type="match status" value="1"/>
</dbReference>
<dbReference type="OrthoDB" id="8193702at2"/>
<dbReference type="Proteomes" id="UP000219439">
    <property type="component" value="Unassembled WGS sequence"/>
</dbReference>
<dbReference type="EMBL" id="OBEL01000003">
    <property type="protein sequence ID" value="SNZ19692.1"/>
    <property type="molecule type" value="Genomic_DNA"/>
</dbReference>
<dbReference type="GO" id="GO:0016740">
    <property type="term" value="F:transferase activity"/>
    <property type="evidence" value="ECO:0007669"/>
    <property type="project" value="UniProtKB-KW"/>
</dbReference>
<organism evidence="2 3">
    <name type="scientific">Cohaesibacter gelatinilyticus</name>
    <dbReference type="NCBI Taxonomy" id="372072"/>
    <lineage>
        <taxon>Bacteria</taxon>
        <taxon>Pseudomonadati</taxon>
        <taxon>Pseudomonadota</taxon>
        <taxon>Alphaproteobacteria</taxon>
        <taxon>Hyphomicrobiales</taxon>
        <taxon>Cohaesibacteraceae</taxon>
    </lineage>
</organism>
<gene>
    <name evidence="2" type="ORF">SAMN06265368_2782</name>
</gene>
<protein>
    <submittedName>
        <fullName evidence="2">Acetyltransferase involved in cellulose biosynthesis, CelD/BcsL family</fullName>
    </submittedName>
</protein>
<reference evidence="2 3" key="1">
    <citation type="submission" date="2017-09" db="EMBL/GenBank/DDBJ databases">
        <authorList>
            <person name="Ehlers B."/>
            <person name="Leendertz F.H."/>
        </authorList>
    </citation>
    <scope>NUCLEOTIDE SEQUENCE [LARGE SCALE GENOMIC DNA]</scope>
    <source>
        <strain evidence="2 3">DSM 18289</strain>
    </source>
</reference>
<sequence length="361" mass="40858">MFEITLHNELDFLSETYQDLYNRSNATAFQHPIWMSAMQKKLCKSLSFEPVTLVVKTVKEGLLVALLPLVQKRLGPFRILEYSNFGVVDHACAIVDRDFHDELMNWSELPDMVDNALGAYDLLWIKHVRHQELWLSTFFGKQIVIKEAGFGTYATELGDNYQTWKQNKLSANRRSDLRRKRGKLEQAGSLELRIASQADEIDRLFDFLRTVRADRFTGADGKDFLQNPLFFDFYKQLAQTHSVHGYPVTAGLFLDGAIVAAAFGIKDGGTFKFLLPGADYKRFGRFSPGKVLIDLMIERLMDKGVTCFDLSVGDEDYKASFGTKPENIYTLRASKSVAGWAGLKLIDVIKRLRASGDPLSG</sequence>
<dbReference type="InterPro" id="IPR038740">
    <property type="entry name" value="BioF2-like_GNAT_dom"/>
</dbReference>
<dbReference type="RefSeq" id="WP_097154087.1">
    <property type="nucleotide sequence ID" value="NZ_OBEL01000003.1"/>
</dbReference>
<evidence type="ECO:0000259" key="1">
    <source>
        <dbReference type="Pfam" id="PF13480"/>
    </source>
</evidence>
<name>A0A285PDA3_9HYPH</name>
<dbReference type="AlphaFoldDB" id="A0A285PDA3"/>
<keyword evidence="3" id="KW-1185">Reference proteome</keyword>
<accession>A0A285PDA3</accession>
<proteinExistence type="predicted"/>
<dbReference type="SUPFAM" id="SSF55729">
    <property type="entry name" value="Acyl-CoA N-acyltransferases (Nat)"/>
    <property type="match status" value="1"/>
</dbReference>